<dbReference type="InterPro" id="IPR005135">
    <property type="entry name" value="Endo/exonuclease/phosphatase"/>
</dbReference>
<dbReference type="PROSITE" id="PS50865">
    <property type="entry name" value="ZF_MYND_2"/>
    <property type="match status" value="1"/>
</dbReference>
<evidence type="ECO:0000313" key="7">
    <source>
        <dbReference type="EMBL" id="CAB3234300.1"/>
    </source>
</evidence>
<dbReference type="SUPFAM" id="SSF144232">
    <property type="entry name" value="HIT/MYND zinc finger-like"/>
    <property type="match status" value="1"/>
</dbReference>
<evidence type="ECO:0000259" key="5">
    <source>
        <dbReference type="PROSITE" id="PS50280"/>
    </source>
</evidence>
<evidence type="ECO:0000256" key="3">
    <source>
        <dbReference type="ARBA" id="ARBA00022833"/>
    </source>
</evidence>
<reference evidence="7 8" key="1">
    <citation type="submission" date="2020-04" db="EMBL/GenBank/DDBJ databases">
        <authorList>
            <person name="Wallbank WR R."/>
            <person name="Pardo Diaz C."/>
            <person name="Kozak K."/>
            <person name="Martin S."/>
            <person name="Jiggins C."/>
            <person name="Moest M."/>
            <person name="Warren A I."/>
            <person name="Byers J.R.P. K."/>
            <person name="Montejo-Kovacevich G."/>
            <person name="Yen C E."/>
        </authorList>
    </citation>
    <scope>NUCLEOTIDE SEQUENCE [LARGE SCALE GENOMIC DNA]</scope>
</reference>
<dbReference type="Pfam" id="PF00856">
    <property type="entry name" value="SET"/>
    <property type="match status" value="1"/>
</dbReference>
<dbReference type="Proteomes" id="UP000494256">
    <property type="component" value="Unassembled WGS sequence"/>
</dbReference>
<proteinExistence type="predicted"/>
<dbReference type="Pfam" id="PF03372">
    <property type="entry name" value="Exo_endo_phos"/>
    <property type="match status" value="1"/>
</dbReference>
<name>A0A8S0ZLX9_ARCPL</name>
<dbReference type="InterPro" id="IPR046341">
    <property type="entry name" value="SET_dom_sf"/>
</dbReference>
<feature type="domain" description="MYND-type" evidence="6">
    <location>
        <begin position="4"/>
        <end position="41"/>
    </location>
</feature>
<evidence type="ECO:0000256" key="1">
    <source>
        <dbReference type="ARBA" id="ARBA00022723"/>
    </source>
</evidence>
<sequence length="882" mass="101203">MPTCDVCQQPANQICGGCKLVYYCSRPHQKLGWREGHKFKCCAFKIEYSDTLGRHMIATRDIKQGEMILKEKPAVIGPRIACTTVCLSCGKYLDPNQFQDNFDYYKCSKCNWPMCGPECENAEVHKPECKAMTERKYKCDIKYIGSNKVQAAYCVISPMRVLLMRYSNPLQFESIMNLESHLEDRVNTSLYTVLKANLVTFIVHVLGLPFDEETILKVASIFDTNSFDVRSPDGTKRLRAIYLTASMVDHSCKPNTKHVFLGDHFHLALIATVPITKGDLITATYCQSLWGTLDRRKYLMTNKFFACECDRCKDPTEFGTNLGNIYCSVCNNPFSQTSQWRGAMLHSTNPMDENAPWKCEKCEHTILAKQMFWGNNALKQDLYKLNKTDPKNYEDFIEKYSQTLHPSNHLVVQAKLALVQIYGNQKGYGLTELPENLLKRKIDLCHELLEIADKLEPGMSKFRGEILLDLQAAMTIQTKREFETGKITKAGAQVQNKESLSARQKRVIIPGRGIRLNDDHGELKVTTWNVKTLYKDGKLENAVREMRRYRWDILGVSEVRCIECWDIPSYDSTHFYYSGGQKHRFGFGFIVTREVRECVTGYVPRSDRVMLLQLNTKPIKTNLIQVYAPTSESTEAECENFYKDLDAVLKLVKKHELIMVMGDFNAKVGDTPEHNIVAPHGLGTRNDRGDRLIEFCTEYSLTIMNTWFDLPKRRLYTWQSPAHTCDKIVRNQIDYICANYRYRNAVTSVKTYPGADIESDHNPVASKIRLKPKRVQKAKPNKVLNVQRFKDEEVVQHFLEKTDEIIKMDITLSEESHWGNIKTALTKAATEVLGYRVELMESLVLLQEATNILRVEPHINDILEGKIQELTSLLDATEPENK</sequence>
<feature type="domain" description="SET" evidence="5">
    <location>
        <begin position="44"/>
        <end position="286"/>
    </location>
</feature>
<dbReference type="Gene3D" id="6.10.140.2220">
    <property type="match status" value="2"/>
</dbReference>
<dbReference type="InterPro" id="IPR002893">
    <property type="entry name" value="Znf_MYND"/>
</dbReference>
<evidence type="ECO:0008006" key="9">
    <source>
        <dbReference type="Google" id="ProtNLM"/>
    </source>
</evidence>
<evidence type="ECO:0000313" key="8">
    <source>
        <dbReference type="Proteomes" id="UP000494256"/>
    </source>
</evidence>
<dbReference type="InterPro" id="IPR053010">
    <property type="entry name" value="SET_SmydA-8"/>
</dbReference>
<dbReference type="PROSITE" id="PS50280">
    <property type="entry name" value="SET"/>
    <property type="match status" value="1"/>
</dbReference>
<dbReference type="Pfam" id="PF01753">
    <property type="entry name" value="zf-MYND"/>
    <property type="match status" value="1"/>
</dbReference>
<keyword evidence="3" id="KW-0862">Zinc</keyword>
<dbReference type="GO" id="GO:0008170">
    <property type="term" value="F:N-methyltransferase activity"/>
    <property type="evidence" value="ECO:0007669"/>
    <property type="project" value="UniProtKB-ARBA"/>
</dbReference>
<dbReference type="SUPFAM" id="SSF82199">
    <property type="entry name" value="SET domain"/>
    <property type="match status" value="1"/>
</dbReference>
<dbReference type="SUPFAM" id="SSF56219">
    <property type="entry name" value="DNase I-like"/>
    <property type="match status" value="1"/>
</dbReference>
<dbReference type="InterPro" id="IPR036691">
    <property type="entry name" value="Endo/exonu/phosph_ase_sf"/>
</dbReference>
<organism evidence="7 8">
    <name type="scientific">Arctia plantaginis</name>
    <name type="common">Wood tiger moth</name>
    <name type="synonym">Phalaena plantaginis</name>
    <dbReference type="NCBI Taxonomy" id="874455"/>
    <lineage>
        <taxon>Eukaryota</taxon>
        <taxon>Metazoa</taxon>
        <taxon>Ecdysozoa</taxon>
        <taxon>Arthropoda</taxon>
        <taxon>Hexapoda</taxon>
        <taxon>Insecta</taxon>
        <taxon>Pterygota</taxon>
        <taxon>Neoptera</taxon>
        <taxon>Endopterygota</taxon>
        <taxon>Lepidoptera</taxon>
        <taxon>Glossata</taxon>
        <taxon>Ditrysia</taxon>
        <taxon>Noctuoidea</taxon>
        <taxon>Erebidae</taxon>
        <taxon>Arctiinae</taxon>
        <taxon>Arctia</taxon>
    </lineage>
</organism>
<dbReference type="GO" id="GO:0008757">
    <property type="term" value="F:S-adenosylmethionine-dependent methyltransferase activity"/>
    <property type="evidence" value="ECO:0007669"/>
    <property type="project" value="UniProtKB-ARBA"/>
</dbReference>
<dbReference type="Gene3D" id="2.170.270.10">
    <property type="entry name" value="SET domain"/>
    <property type="match status" value="1"/>
</dbReference>
<comment type="caution">
    <text evidence="7">The sequence shown here is derived from an EMBL/GenBank/DDBJ whole genome shotgun (WGS) entry which is preliminary data.</text>
</comment>
<evidence type="ECO:0000256" key="4">
    <source>
        <dbReference type="PROSITE-ProRule" id="PRU00134"/>
    </source>
</evidence>
<dbReference type="GO" id="GO:0008276">
    <property type="term" value="F:protein methyltransferase activity"/>
    <property type="evidence" value="ECO:0007669"/>
    <property type="project" value="UniProtKB-ARBA"/>
</dbReference>
<evidence type="ECO:0000259" key="6">
    <source>
        <dbReference type="PROSITE" id="PS50865"/>
    </source>
</evidence>
<accession>A0A8S0ZLX9</accession>
<evidence type="ECO:0000256" key="2">
    <source>
        <dbReference type="ARBA" id="ARBA00022771"/>
    </source>
</evidence>
<dbReference type="CDD" id="cd09076">
    <property type="entry name" value="L1-EN"/>
    <property type="match status" value="1"/>
</dbReference>
<dbReference type="PANTHER" id="PTHR46455:SF1">
    <property type="entry name" value="SET AND MYND DOMAIN CONTAINING, ARTHROPOD-SPECIFIC, MEMBER 2"/>
    <property type="match status" value="1"/>
</dbReference>
<dbReference type="AlphaFoldDB" id="A0A8S0ZLX9"/>
<dbReference type="Gene3D" id="3.60.10.10">
    <property type="entry name" value="Endonuclease/exonuclease/phosphatase"/>
    <property type="match status" value="1"/>
</dbReference>
<dbReference type="OrthoDB" id="5382468at2759"/>
<gene>
    <name evidence="7" type="ORF">APLA_LOCUS6540</name>
</gene>
<keyword evidence="1" id="KW-0479">Metal-binding</keyword>
<dbReference type="EMBL" id="CADEBD010000294">
    <property type="protein sequence ID" value="CAB3234300.1"/>
    <property type="molecule type" value="Genomic_DNA"/>
</dbReference>
<dbReference type="Gene3D" id="1.10.220.160">
    <property type="match status" value="1"/>
</dbReference>
<protein>
    <recommendedName>
        <fullName evidence="9">Protein msta</fullName>
    </recommendedName>
</protein>
<dbReference type="GO" id="GO:0008270">
    <property type="term" value="F:zinc ion binding"/>
    <property type="evidence" value="ECO:0007669"/>
    <property type="project" value="UniProtKB-KW"/>
</dbReference>
<dbReference type="CDD" id="cd20071">
    <property type="entry name" value="SET_SMYD"/>
    <property type="match status" value="1"/>
</dbReference>
<keyword evidence="2 4" id="KW-0863">Zinc-finger</keyword>
<dbReference type="InterPro" id="IPR001214">
    <property type="entry name" value="SET_dom"/>
</dbReference>
<dbReference type="PANTHER" id="PTHR46455">
    <property type="entry name" value="SET AND MYND DOMAIN CONTAINING, ARTHROPOD-SPECIFIC, MEMBER 4, ISOFORM A"/>
    <property type="match status" value="1"/>
</dbReference>